<dbReference type="InterPro" id="IPR003661">
    <property type="entry name" value="HisK_dim/P_dom"/>
</dbReference>
<feature type="domain" description="Histidine kinase" evidence="6">
    <location>
        <begin position="317"/>
        <end position="539"/>
    </location>
</feature>
<evidence type="ECO:0000256" key="3">
    <source>
        <dbReference type="ARBA" id="ARBA00022553"/>
    </source>
</evidence>
<dbReference type="PANTHER" id="PTHR43065">
    <property type="entry name" value="SENSOR HISTIDINE KINASE"/>
    <property type="match status" value="1"/>
</dbReference>
<dbReference type="PROSITE" id="PS50112">
    <property type="entry name" value="PAS"/>
    <property type="match status" value="1"/>
</dbReference>
<name>A0A842HZ49_9SPHN</name>
<dbReference type="InterPro" id="IPR000014">
    <property type="entry name" value="PAS"/>
</dbReference>
<dbReference type="GO" id="GO:0000155">
    <property type="term" value="F:phosphorelay sensor kinase activity"/>
    <property type="evidence" value="ECO:0007669"/>
    <property type="project" value="InterPro"/>
</dbReference>
<feature type="region of interest" description="Disordered" evidence="5">
    <location>
        <begin position="1"/>
        <end position="23"/>
    </location>
</feature>
<dbReference type="SMART" id="SM00387">
    <property type="entry name" value="HATPase_c"/>
    <property type="match status" value="1"/>
</dbReference>
<dbReference type="Pfam" id="PF02518">
    <property type="entry name" value="HATPase_c"/>
    <property type="match status" value="1"/>
</dbReference>
<dbReference type="SUPFAM" id="SSF55785">
    <property type="entry name" value="PYP-like sensor domain (PAS domain)"/>
    <property type="match status" value="2"/>
</dbReference>
<dbReference type="Pfam" id="PF13188">
    <property type="entry name" value="PAS_8"/>
    <property type="match status" value="1"/>
</dbReference>
<dbReference type="InterPro" id="IPR036097">
    <property type="entry name" value="HisK_dim/P_sf"/>
</dbReference>
<dbReference type="InterPro" id="IPR013655">
    <property type="entry name" value="PAS_fold_3"/>
</dbReference>
<feature type="compositionally biased region" description="Basic and acidic residues" evidence="5">
    <location>
        <begin position="1"/>
        <end position="16"/>
    </location>
</feature>
<dbReference type="Proteomes" id="UP000564378">
    <property type="component" value="Unassembled WGS sequence"/>
</dbReference>
<dbReference type="CDD" id="cd00082">
    <property type="entry name" value="HisKA"/>
    <property type="match status" value="1"/>
</dbReference>
<evidence type="ECO:0000313" key="9">
    <source>
        <dbReference type="Proteomes" id="UP000564378"/>
    </source>
</evidence>
<dbReference type="CDD" id="cd00130">
    <property type="entry name" value="PAS"/>
    <property type="match status" value="2"/>
</dbReference>
<dbReference type="SUPFAM" id="SSF55874">
    <property type="entry name" value="ATPase domain of HSP90 chaperone/DNA topoisomerase II/histidine kinase"/>
    <property type="match status" value="1"/>
</dbReference>
<evidence type="ECO:0000313" key="8">
    <source>
        <dbReference type="EMBL" id="MBC2778212.1"/>
    </source>
</evidence>
<dbReference type="EMBL" id="JACJVJ010000002">
    <property type="protein sequence ID" value="MBC2778212.1"/>
    <property type="molecule type" value="Genomic_DNA"/>
</dbReference>
<gene>
    <name evidence="8" type="ORF">H6P80_11350</name>
</gene>
<dbReference type="AlphaFoldDB" id="A0A842HZ49"/>
<dbReference type="Gene3D" id="1.10.287.130">
    <property type="match status" value="1"/>
</dbReference>
<evidence type="ECO:0000256" key="1">
    <source>
        <dbReference type="ARBA" id="ARBA00000085"/>
    </source>
</evidence>
<dbReference type="NCBIfam" id="TIGR00229">
    <property type="entry name" value="sensory_box"/>
    <property type="match status" value="1"/>
</dbReference>
<dbReference type="PRINTS" id="PR00344">
    <property type="entry name" value="BCTRLSENSOR"/>
</dbReference>
<reference evidence="8 9" key="1">
    <citation type="submission" date="2020-08" db="EMBL/GenBank/DDBJ databases">
        <title>Draft genome sequence of Parasphingopyxis sp. GrpM-11.</title>
        <authorList>
            <person name="Oh J."/>
            <person name="Roh D.-H."/>
        </authorList>
    </citation>
    <scope>NUCLEOTIDE SEQUENCE [LARGE SCALE GENOMIC DNA]</scope>
    <source>
        <strain evidence="8 9">GrpM-11</strain>
    </source>
</reference>
<protein>
    <recommendedName>
        <fullName evidence="2">histidine kinase</fullName>
        <ecNumber evidence="2">2.7.13.3</ecNumber>
    </recommendedName>
</protein>
<dbReference type="InterPro" id="IPR005467">
    <property type="entry name" value="His_kinase_dom"/>
</dbReference>
<keyword evidence="9" id="KW-1185">Reference proteome</keyword>
<proteinExistence type="predicted"/>
<dbReference type="EC" id="2.7.13.3" evidence="2"/>
<evidence type="ECO:0000256" key="5">
    <source>
        <dbReference type="SAM" id="MobiDB-lite"/>
    </source>
</evidence>
<keyword evidence="3" id="KW-0597">Phosphoprotein</keyword>
<dbReference type="Pfam" id="PF08447">
    <property type="entry name" value="PAS_3"/>
    <property type="match status" value="1"/>
</dbReference>
<dbReference type="Gene3D" id="3.30.450.20">
    <property type="entry name" value="PAS domain"/>
    <property type="match status" value="2"/>
</dbReference>
<dbReference type="SUPFAM" id="SSF47384">
    <property type="entry name" value="Homodimeric domain of signal transducing histidine kinase"/>
    <property type="match status" value="1"/>
</dbReference>
<evidence type="ECO:0000256" key="4">
    <source>
        <dbReference type="SAM" id="Coils"/>
    </source>
</evidence>
<dbReference type="SMART" id="SM00388">
    <property type="entry name" value="HisKA"/>
    <property type="match status" value="1"/>
</dbReference>
<organism evidence="8 9">
    <name type="scientific">Parasphingopyxis marina</name>
    <dbReference type="NCBI Taxonomy" id="2761622"/>
    <lineage>
        <taxon>Bacteria</taxon>
        <taxon>Pseudomonadati</taxon>
        <taxon>Pseudomonadota</taxon>
        <taxon>Alphaproteobacteria</taxon>
        <taxon>Sphingomonadales</taxon>
        <taxon>Sphingomonadaceae</taxon>
        <taxon>Parasphingopyxis</taxon>
    </lineage>
</organism>
<comment type="caution">
    <text evidence="8">The sequence shown here is derived from an EMBL/GenBank/DDBJ whole genome shotgun (WGS) entry which is preliminary data.</text>
</comment>
<evidence type="ECO:0000256" key="2">
    <source>
        <dbReference type="ARBA" id="ARBA00012438"/>
    </source>
</evidence>
<dbReference type="PANTHER" id="PTHR43065:SF42">
    <property type="entry name" value="TWO-COMPONENT SENSOR PPRA"/>
    <property type="match status" value="1"/>
</dbReference>
<dbReference type="Pfam" id="PF00512">
    <property type="entry name" value="HisKA"/>
    <property type="match status" value="1"/>
</dbReference>
<dbReference type="PROSITE" id="PS50109">
    <property type="entry name" value="HIS_KIN"/>
    <property type="match status" value="1"/>
</dbReference>
<dbReference type="RefSeq" id="WP_185801485.1">
    <property type="nucleotide sequence ID" value="NZ_JACJVJ010000002.1"/>
</dbReference>
<keyword evidence="4" id="KW-0175">Coiled coil</keyword>
<sequence length="541" mass="59223">MVDLSSERNLHSRDPDGSPVAGDMGSRAIIWSLGRDFEMHGEQPGWKLLTGQGPEDYTEHGWINAIHPDDAEPTIEAWQLAEAERRVFTHSHRLRSINSDWQEWALKAVPSFDSEGRVNRWSAMSIYSARREKTERQLKISPGDTILSEAEYATVLDQLGEGVIVTNAEGQITFINEAAVRLHGIRELSVNPDAYSEAYSLFTIDGDPYPPHKLPLSRSVLSGETVIDERWLIRRPDGSEVIAIGTAKPIYDKSGKQIGGSLTIRDDTARHAAEAGLALLNETLESRVEQAMAERQAAEAALRQAQKMEAVGQLTGGIAHDFNNLLTVILGSLQLLDLRLGDIEDEKVTRHLGSIDAAAKKAASLTQRLLAFSRRQPLEPKALDVNLLIADLADMIERTIGENIVFRADPGTGIAPLFVDDHQLENVLLNLAFNSRDAMPDGGELWIRTEPVTIEEGDSAELAPGDYALISAVDTGHGMDEEAKARAFEPFFTTKTVGKGTGLGLSMIYGFAKQSGGDVQIESEPGIGTTVRLYLPVHRAL</sequence>
<comment type="catalytic activity">
    <reaction evidence="1">
        <text>ATP + protein L-histidine = ADP + protein N-phospho-L-histidine.</text>
        <dbReference type="EC" id="2.7.13.3"/>
    </reaction>
</comment>
<evidence type="ECO:0000259" key="6">
    <source>
        <dbReference type="PROSITE" id="PS50109"/>
    </source>
</evidence>
<feature type="domain" description="PAS" evidence="7">
    <location>
        <begin position="148"/>
        <end position="190"/>
    </location>
</feature>
<dbReference type="InterPro" id="IPR004358">
    <property type="entry name" value="Sig_transdc_His_kin-like_C"/>
</dbReference>
<dbReference type="InterPro" id="IPR035965">
    <property type="entry name" value="PAS-like_dom_sf"/>
</dbReference>
<evidence type="ECO:0000259" key="7">
    <source>
        <dbReference type="PROSITE" id="PS50112"/>
    </source>
</evidence>
<dbReference type="InterPro" id="IPR036890">
    <property type="entry name" value="HATPase_C_sf"/>
</dbReference>
<dbReference type="InterPro" id="IPR003594">
    <property type="entry name" value="HATPase_dom"/>
</dbReference>
<feature type="coiled-coil region" evidence="4">
    <location>
        <begin position="281"/>
        <end position="308"/>
    </location>
</feature>
<accession>A0A842HZ49</accession>
<dbReference type="Gene3D" id="3.30.565.10">
    <property type="entry name" value="Histidine kinase-like ATPase, C-terminal domain"/>
    <property type="match status" value="1"/>
</dbReference>